<keyword evidence="5" id="KW-1185">Reference proteome</keyword>
<accession>A0A347ZWG3</accession>
<dbReference type="GO" id="GO:0016491">
    <property type="term" value="F:oxidoreductase activity"/>
    <property type="evidence" value="ECO:0007669"/>
    <property type="project" value="UniProtKB-KW"/>
</dbReference>
<dbReference type="InterPro" id="IPR050463">
    <property type="entry name" value="Gfo/Idh/MocA_oxidrdct_glycsds"/>
</dbReference>
<dbReference type="GO" id="GO:0000166">
    <property type="term" value="F:nucleotide binding"/>
    <property type="evidence" value="ECO:0007669"/>
    <property type="project" value="InterPro"/>
</dbReference>
<dbReference type="InterPro" id="IPR000683">
    <property type="entry name" value="Gfo/Idh/MocA-like_OxRdtase_N"/>
</dbReference>
<evidence type="ECO:0000259" key="3">
    <source>
        <dbReference type="Pfam" id="PF22725"/>
    </source>
</evidence>
<evidence type="ECO:0000259" key="2">
    <source>
        <dbReference type="Pfam" id="PF01408"/>
    </source>
</evidence>
<reference evidence="4 5" key="1">
    <citation type="submission" date="2018-08" db="EMBL/GenBank/DDBJ databases">
        <title>Genomic Encyclopedia of Type Strains, Phase IV (KMG-IV): sequencing the most valuable type-strain genomes for metagenomic binning, comparative biology and taxonomic classification.</title>
        <authorList>
            <person name="Goeker M."/>
        </authorList>
    </citation>
    <scope>NUCLEOTIDE SEQUENCE [LARGE SCALE GENOMIC DNA]</scope>
    <source>
        <strain evidence="4 5">DSM 23923</strain>
    </source>
</reference>
<dbReference type="OrthoDB" id="9815825at2"/>
<dbReference type="Pfam" id="PF22725">
    <property type="entry name" value="GFO_IDH_MocA_C3"/>
    <property type="match status" value="1"/>
</dbReference>
<comment type="caution">
    <text evidence="4">The sequence shown here is derived from an EMBL/GenBank/DDBJ whole genome shotgun (WGS) entry which is preliminary data.</text>
</comment>
<dbReference type="Proteomes" id="UP000256388">
    <property type="component" value="Unassembled WGS sequence"/>
</dbReference>
<feature type="domain" description="GFO/IDH/MocA-like oxidoreductase" evidence="3">
    <location>
        <begin position="141"/>
        <end position="277"/>
    </location>
</feature>
<dbReference type="EMBL" id="QUMS01000005">
    <property type="protein sequence ID" value="REG05387.1"/>
    <property type="molecule type" value="Genomic_DNA"/>
</dbReference>
<evidence type="ECO:0000256" key="1">
    <source>
        <dbReference type="ARBA" id="ARBA00023002"/>
    </source>
</evidence>
<name>A0A347ZWG3_9CHLR</name>
<dbReference type="AlphaFoldDB" id="A0A347ZWG3"/>
<dbReference type="PANTHER" id="PTHR43818:SF11">
    <property type="entry name" value="BCDNA.GH03377"/>
    <property type="match status" value="1"/>
</dbReference>
<proteinExistence type="predicted"/>
<organism evidence="4 5">
    <name type="scientific">Pelolinea submarina</name>
    <dbReference type="NCBI Taxonomy" id="913107"/>
    <lineage>
        <taxon>Bacteria</taxon>
        <taxon>Bacillati</taxon>
        <taxon>Chloroflexota</taxon>
        <taxon>Anaerolineae</taxon>
        <taxon>Anaerolineales</taxon>
        <taxon>Anaerolineaceae</taxon>
        <taxon>Pelolinea</taxon>
    </lineage>
</organism>
<dbReference type="InterPro" id="IPR055170">
    <property type="entry name" value="GFO_IDH_MocA-like_dom"/>
</dbReference>
<dbReference type="Gene3D" id="3.30.360.10">
    <property type="entry name" value="Dihydrodipicolinate Reductase, domain 2"/>
    <property type="match status" value="1"/>
</dbReference>
<feature type="domain" description="Gfo/Idh/MocA-like oxidoreductase N-terminal" evidence="2">
    <location>
        <begin position="7"/>
        <end position="129"/>
    </location>
</feature>
<keyword evidence="1" id="KW-0560">Oxidoreductase</keyword>
<protein>
    <submittedName>
        <fullName evidence="4">Putative dehydrogenase</fullName>
    </submittedName>
</protein>
<dbReference type="InterPro" id="IPR036291">
    <property type="entry name" value="NAD(P)-bd_dom_sf"/>
</dbReference>
<dbReference type="Pfam" id="PF01408">
    <property type="entry name" value="GFO_IDH_MocA"/>
    <property type="match status" value="1"/>
</dbReference>
<sequence length="380" mass="41785">MTKDSVQVGLVGLGFIGKIHAHAYQAIPYCFGKNEVQADLRALLRTHVGGDVELLRSLGSPFETAQPQEFINQDLDMVDVCSPNYLHPEHVKLALEKGKHVYCEKPLGANLAQARELAEAAEKAGVLTHSAFTMRYYPAAQQAKRILAAGVLGEIYNFRAYLFHNSYMDPQRPTSWRLQKSVSGGGALTDLGVHSIDLVRYLLGDAKWVQCRTRTFITQRPKSAGSTEMVPVDVDDWALCILELENGARGSIETTRMCGGVSDTSRVQIFGSEGSLEVDFMNPMQVSLYDRKRAQTVVGPMDFPLADGQRALKDIYPPAKLSMGSFIDTHFASIMDFLHCIKENKPSPAGFSESLKAQEVLEAAYLSADRNGETIALPLA</sequence>
<evidence type="ECO:0000313" key="4">
    <source>
        <dbReference type="EMBL" id="REG05387.1"/>
    </source>
</evidence>
<dbReference type="SUPFAM" id="SSF51735">
    <property type="entry name" value="NAD(P)-binding Rossmann-fold domains"/>
    <property type="match status" value="1"/>
</dbReference>
<dbReference type="SUPFAM" id="SSF55347">
    <property type="entry name" value="Glyceraldehyde-3-phosphate dehydrogenase-like, C-terminal domain"/>
    <property type="match status" value="1"/>
</dbReference>
<gene>
    <name evidence="4" type="ORF">DFR64_2787</name>
</gene>
<evidence type="ECO:0000313" key="5">
    <source>
        <dbReference type="Proteomes" id="UP000256388"/>
    </source>
</evidence>
<dbReference type="Gene3D" id="3.40.50.720">
    <property type="entry name" value="NAD(P)-binding Rossmann-like Domain"/>
    <property type="match status" value="1"/>
</dbReference>
<dbReference type="RefSeq" id="WP_116226056.1">
    <property type="nucleotide sequence ID" value="NZ_AP018437.1"/>
</dbReference>
<dbReference type="PANTHER" id="PTHR43818">
    <property type="entry name" value="BCDNA.GH03377"/>
    <property type="match status" value="1"/>
</dbReference>